<keyword evidence="1 4" id="KW-0808">Transferase</keyword>
<dbReference type="InterPro" id="IPR016181">
    <property type="entry name" value="Acyl_CoA_acyltransferase"/>
</dbReference>
<dbReference type="Proteomes" id="UP000198615">
    <property type="component" value="Unassembled WGS sequence"/>
</dbReference>
<organism evidence="4 5">
    <name type="scientific">Thalassobaculum litoreum DSM 18839</name>
    <dbReference type="NCBI Taxonomy" id="1123362"/>
    <lineage>
        <taxon>Bacteria</taxon>
        <taxon>Pseudomonadati</taxon>
        <taxon>Pseudomonadota</taxon>
        <taxon>Alphaproteobacteria</taxon>
        <taxon>Rhodospirillales</taxon>
        <taxon>Thalassobaculaceae</taxon>
        <taxon>Thalassobaculum</taxon>
    </lineage>
</organism>
<comment type="caution">
    <text evidence="4">The sequence shown here is derived from an EMBL/GenBank/DDBJ whole genome shotgun (WGS) entry which is preliminary data.</text>
</comment>
<dbReference type="InterPro" id="IPR050680">
    <property type="entry name" value="YpeA/RimI_acetyltransf"/>
</dbReference>
<dbReference type="RefSeq" id="WP_175474123.1">
    <property type="nucleotide sequence ID" value="NZ_FNBW01000003.1"/>
</dbReference>
<keyword evidence="5" id="KW-1185">Reference proteome</keyword>
<dbReference type="PANTHER" id="PTHR43420">
    <property type="entry name" value="ACETYLTRANSFERASE"/>
    <property type="match status" value="1"/>
</dbReference>
<dbReference type="Gene3D" id="3.40.630.30">
    <property type="match status" value="1"/>
</dbReference>
<name>A0A8G2BGG1_9PROT</name>
<dbReference type="Pfam" id="PF00583">
    <property type="entry name" value="Acetyltransf_1"/>
    <property type="match status" value="1"/>
</dbReference>
<evidence type="ECO:0000313" key="4">
    <source>
        <dbReference type="EMBL" id="SDF42025.1"/>
    </source>
</evidence>
<keyword evidence="2" id="KW-0012">Acyltransferase</keyword>
<dbReference type="GO" id="GO:0016747">
    <property type="term" value="F:acyltransferase activity, transferring groups other than amino-acyl groups"/>
    <property type="evidence" value="ECO:0007669"/>
    <property type="project" value="InterPro"/>
</dbReference>
<feature type="domain" description="N-acetyltransferase" evidence="3">
    <location>
        <begin position="6"/>
        <end position="192"/>
    </location>
</feature>
<reference evidence="4 5" key="1">
    <citation type="submission" date="2016-10" db="EMBL/GenBank/DDBJ databases">
        <authorList>
            <person name="Varghese N."/>
            <person name="Submissions S."/>
        </authorList>
    </citation>
    <scope>NUCLEOTIDE SEQUENCE [LARGE SCALE GENOMIC DNA]</scope>
    <source>
        <strain evidence="4 5">DSM 18839</strain>
    </source>
</reference>
<proteinExistence type="predicted"/>
<dbReference type="SUPFAM" id="SSF55729">
    <property type="entry name" value="Acyl-CoA N-acyltransferases (Nat)"/>
    <property type="match status" value="1"/>
</dbReference>
<protein>
    <submittedName>
        <fullName evidence="4">Acetyltransferase (GNAT) family protein</fullName>
    </submittedName>
</protein>
<accession>A0A8G2BGG1</accession>
<evidence type="ECO:0000313" key="5">
    <source>
        <dbReference type="Proteomes" id="UP000198615"/>
    </source>
</evidence>
<sequence length="195" mass="21508">MGYHDLILRPAGPDDALSLVEIVEMASEGMVTHVWKGMAEPGETPRDVGLRRARRGEGSFSHGNATLATLAGRVQGGLVGYPLGAAQPIDEDMPAMFVPLQELENLAAGSWYVNVLAVMPDWRSHGIGCRLLFEAERQARDCGCTRMSIIVSSANAGARRLYERFGFEFRAERPMGKGDWRNPDTHWQLLIKVLD</sequence>
<evidence type="ECO:0000259" key="3">
    <source>
        <dbReference type="PROSITE" id="PS51186"/>
    </source>
</evidence>
<evidence type="ECO:0000256" key="1">
    <source>
        <dbReference type="ARBA" id="ARBA00022679"/>
    </source>
</evidence>
<dbReference type="EMBL" id="FNBW01000003">
    <property type="protein sequence ID" value="SDF42025.1"/>
    <property type="molecule type" value="Genomic_DNA"/>
</dbReference>
<dbReference type="PROSITE" id="PS51186">
    <property type="entry name" value="GNAT"/>
    <property type="match status" value="1"/>
</dbReference>
<gene>
    <name evidence="4" type="ORF">SAMN05660686_01268</name>
</gene>
<dbReference type="CDD" id="cd04301">
    <property type="entry name" value="NAT_SF"/>
    <property type="match status" value="1"/>
</dbReference>
<dbReference type="InterPro" id="IPR000182">
    <property type="entry name" value="GNAT_dom"/>
</dbReference>
<dbReference type="AlphaFoldDB" id="A0A8G2BGG1"/>
<evidence type="ECO:0000256" key="2">
    <source>
        <dbReference type="ARBA" id="ARBA00023315"/>
    </source>
</evidence>